<organism evidence="6 7">
    <name type="scientific">Acanthamoeba castellanii (strain ATCC 30010 / Neff)</name>
    <dbReference type="NCBI Taxonomy" id="1257118"/>
    <lineage>
        <taxon>Eukaryota</taxon>
        <taxon>Amoebozoa</taxon>
        <taxon>Discosea</taxon>
        <taxon>Longamoebia</taxon>
        <taxon>Centramoebida</taxon>
        <taxon>Acanthamoebidae</taxon>
        <taxon>Acanthamoeba</taxon>
    </lineage>
</organism>
<dbReference type="InterPro" id="IPR037673">
    <property type="entry name" value="MSC/AndL"/>
</dbReference>
<dbReference type="GO" id="GO:0008381">
    <property type="term" value="F:mechanosensitive monoatomic ion channel activity"/>
    <property type="evidence" value="ECO:0007669"/>
    <property type="project" value="TreeGrafter"/>
</dbReference>
<evidence type="ECO:0000313" key="7">
    <source>
        <dbReference type="Proteomes" id="UP000011083"/>
    </source>
</evidence>
<accession>L8GWH9</accession>
<evidence type="ECO:0000256" key="3">
    <source>
        <dbReference type="ARBA" id="ARBA00022989"/>
    </source>
</evidence>
<dbReference type="KEGG" id="acan:ACA1_020870"/>
<feature type="transmembrane region" description="Helical" evidence="5">
    <location>
        <begin position="119"/>
        <end position="140"/>
    </location>
</feature>
<name>L8GWH9_ACACF</name>
<keyword evidence="2 5" id="KW-0812">Transmembrane</keyword>
<dbReference type="Gene3D" id="1.10.1200.120">
    <property type="entry name" value="Large-conductance mechanosensitive channel, MscL, domain 1"/>
    <property type="match status" value="1"/>
</dbReference>
<keyword evidence="7" id="KW-1185">Reference proteome</keyword>
<sequence length="270" mass="29392">MSMMSMFVPTELTPLRTKIGEGVSYTVQKTVGFWEEFADFLGRSSVAELAIGIVIGTAFQVLINSLMSDILLPPTLGVILGANFVNLFYLLKSGKNGPSYATVSDAQSDGAITINYGRFLQLLVSFLAVVVMLFIIVKILQEVHNHVSWRRKWQECPFCCTRISSRAVRCPFCTSHIPPTPPEAPQVSTYGLDVDRHSVSFDPREREGGGGGGGLGVADHHYRLRGKQAHNGKQNKLPAAPIPDFETYTRSADPIGLGAPIGHGQGVMLM</sequence>
<evidence type="ECO:0000256" key="1">
    <source>
        <dbReference type="ARBA" id="ARBA00004141"/>
    </source>
</evidence>
<dbReference type="VEuPathDB" id="AmoebaDB:ACA1_020870"/>
<dbReference type="InterPro" id="IPR036019">
    <property type="entry name" value="MscL_channel"/>
</dbReference>
<protein>
    <submittedName>
        <fullName evidence="6">Large conductance mechanosensitive channel protein</fullName>
    </submittedName>
</protein>
<dbReference type="Proteomes" id="UP000011083">
    <property type="component" value="Unassembled WGS sequence"/>
</dbReference>
<dbReference type="AlphaFoldDB" id="L8GWH9"/>
<comment type="subcellular location">
    <subcellularLocation>
        <location evidence="1">Membrane</location>
        <topology evidence="1">Multi-pass membrane protein</topology>
    </subcellularLocation>
</comment>
<keyword evidence="4 5" id="KW-0472">Membrane</keyword>
<dbReference type="PANTHER" id="PTHR30266">
    <property type="entry name" value="MECHANOSENSITIVE CHANNEL MSCL"/>
    <property type="match status" value="1"/>
</dbReference>
<evidence type="ECO:0000256" key="5">
    <source>
        <dbReference type="SAM" id="Phobius"/>
    </source>
</evidence>
<dbReference type="GeneID" id="14917132"/>
<dbReference type="STRING" id="1257118.L8GWH9"/>
<reference evidence="6 7" key="1">
    <citation type="journal article" date="2013" name="Genome Biol.">
        <title>Genome of Acanthamoeba castellanii highlights extensive lateral gene transfer and early evolution of tyrosine kinase signaling.</title>
        <authorList>
            <person name="Clarke M."/>
            <person name="Lohan A.J."/>
            <person name="Liu B."/>
            <person name="Lagkouvardos I."/>
            <person name="Roy S."/>
            <person name="Zafar N."/>
            <person name="Bertelli C."/>
            <person name="Schilde C."/>
            <person name="Kianianmomeni A."/>
            <person name="Burglin T.R."/>
            <person name="Frech C."/>
            <person name="Turcotte B."/>
            <person name="Kopec K.O."/>
            <person name="Synnott J.M."/>
            <person name="Choo C."/>
            <person name="Paponov I."/>
            <person name="Finkler A."/>
            <person name="Soon Heng Tan C."/>
            <person name="Hutchins A.P."/>
            <person name="Weinmeier T."/>
            <person name="Rattei T."/>
            <person name="Chu J.S."/>
            <person name="Gimenez G."/>
            <person name="Irimia M."/>
            <person name="Rigden D.J."/>
            <person name="Fitzpatrick D.A."/>
            <person name="Lorenzo-Morales J."/>
            <person name="Bateman A."/>
            <person name="Chiu C.H."/>
            <person name="Tang P."/>
            <person name="Hegemann P."/>
            <person name="Fromm H."/>
            <person name="Raoult D."/>
            <person name="Greub G."/>
            <person name="Miranda-Saavedra D."/>
            <person name="Chen N."/>
            <person name="Nash P."/>
            <person name="Ginger M.L."/>
            <person name="Horn M."/>
            <person name="Schaap P."/>
            <person name="Caler L."/>
            <person name="Loftus B."/>
        </authorList>
    </citation>
    <scope>NUCLEOTIDE SEQUENCE [LARGE SCALE GENOMIC DNA]</scope>
    <source>
        <strain evidence="6 7">Neff</strain>
    </source>
</reference>
<dbReference type="SUPFAM" id="SSF81330">
    <property type="entry name" value="Gated mechanosensitive channel"/>
    <property type="match status" value="1"/>
</dbReference>
<feature type="transmembrane region" description="Helical" evidence="5">
    <location>
        <begin position="70"/>
        <end position="91"/>
    </location>
</feature>
<dbReference type="OrthoDB" id="10010920at2759"/>
<dbReference type="RefSeq" id="XP_004338459.1">
    <property type="nucleotide sequence ID" value="XM_004338411.1"/>
</dbReference>
<evidence type="ECO:0000313" key="6">
    <source>
        <dbReference type="EMBL" id="ELR16446.1"/>
    </source>
</evidence>
<dbReference type="Pfam" id="PF01741">
    <property type="entry name" value="MscL"/>
    <property type="match status" value="1"/>
</dbReference>
<dbReference type="GO" id="GO:0016020">
    <property type="term" value="C:membrane"/>
    <property type="evidence" value="ECO:0007669"/>
    <property type="project" value="UniProtKB-SubCell"/>
</dbReference>
<feature type="transmembrane region" description="Helical" evidence="5">
    <location>
        <begin position="40"/>
        <end position="63"/>
    </location>
</feature>
<dbReference type="EMBL" id="KB007994">
    <property type="protein sequence ID" value="ELR16446.1"/>
    <property type="molecule type" value="Genomic_DNA"/>
</dbReference>
<dbReference type="PANTHER" id="PTHR30266:SF2">
    <property type="entry name" value="LARGE-CONDUCTANCE MECHANOSENSITIVE CHANNEL"/>
    <property type="match status" value="1"/>
</dbReference>
<keyword evidence="3 5" id="KW-1133">Transmembrane helix</keyword>
<evidence type="ECO:0000256" key="2">
    <source>
        <dbReference type="ARBA" id="ARBA00022692"/>
    </source>
</evidence>
<evidence type="ECO:0000256" key="4">
    <source>
        <dbReference type="ARBA" id="ARBA00023136"/>
    </source>
</evidence>
<gene>
    <name evidence="6" type="ORF">ACA1_020870</name>
</gene>
<proteinExistence type="predicted"/>